<keyword evidence="1" id="KW-0472">Membrane</keyword>
<evidence type="ECO:0000256" key="1">
    <source>
        <dbReference type="SAM" id="Phobius"/>
    </source>
</evidence>
<evidence type="ECO:0000313" key="2">
    <source>
        <dbReference type="EMBL" id="MBK5073018.1"/>
    </source>
</evidence>
<dbReference type="EMBL" id="JADRCQ010000001">
    <property type="protein sequence ID" value="MBK5073018.1"/>
    <property type="molecule type" value="Genomic_DNA"/>
</dbReference>
<reference evidence="3 5" key="1">
    <citation type="submission" date="2020-11" db="EMBL/GenBank/DDBJ databases">
        <title>Insectihabitans protaetiae gen. nov. sp. nov. and Insectihabitans allomyrinae sp. nov., isolated from larvae of Protaetia brevitarsis seulensis and Allomyrina dichotoma, respectively.</title>
        <authorList>
            <person name="Lee S.D."/>
            <person name="Byeon Y.-S."/>
            <person name="Kim S.-M."/>
            <person name="Yang H.L."/>
            <person name="Kim I.S."/>
        </authorList>
    </citation>
    <scope>NUCLEOTIDE SEQUENCE</scope>
    <source>
        <strain evidence="3">CWB-B4</strain>
        <strain evidence="2 5">CWB-B43</strain>
    </source>
</reference>
<dbReference type="AlphaFoldDB" id="A0A9D7FT12"/>
<sequence length="184" mass="21791">MDAFKKRRWAIALVLTAIIAVIIWFTLFPSRQHQIRLTHQGDNPPSLERLFKQLEKDKFTTEQRSSSETLAFYRCETKEDYRFTGSGVRHFYFNRTFPIRSPIGNVYPDFHLYVLSFETEQQASAYAIKINAAKRYYDSNDDKCEFDKAPWKIVTNGPTLYYLDTRAQMLIDFIEQYGKLLEKE</sequence>
<proteinExistence type="predicted"/>
<dbReference type="EMBL" id="JADRCP010000001">
    <property type="protein sequence ID" value="MBK5176327.1"/>
    <property type="molecule type" value="Genomic_DNA"/>
</dbReference>
<dbReference type="RefSeq" id="WP_228397957.1">
    <property type="nucleotide sequence ID" value="NZ_JADRCP010000001.1"/>
</dbReference>
<evidence type="ECO:0000313" key="5">
    <source>
        <dbReference type="Proteomes" id="UP001296969"/>
    </source>
</evidence>
<dbReference type="Proteomes" id="UP001296969">
    <property type="component" value="Unassembled WGS sequence"/>
</dbReference>
<comment type="caution">
    <text evidence="3">The sequence shown here is derived from an EMBL/GenBank/DDBJ whole genome shotgun (WGS) entry which is preliminary data.</text>
</comment>
<keyword evidence="5" id="KW-1185">Reference proteome</keyword>
<organism evidence="3 4">
    <name type="scientific">Limnobaculum xujianqingii</name>
    <dbReference type="NCBI Taxonomy" id="2738837"/>
    <lineage>
        <taxon>Bacteria</taxon>
        <taxon>Pseudomonadati</taxon>
        <taxon>Pseudomonadota</taxon>
        <taxon>Gammaproteobacteria</taxon>
        <taxon>Enterobacterales</taxon>
        <taxon>Budviciaceae</taxon>
        <taxon>Limnobaculum</taxon>
    </lineage>
</organism>
<name>A0A9D7FT12_9GAMM</name>
<evidence type="ECO:0000313" key="3">
    <source>
        <dbReference type="EMBL" id="MBK5176327.1"/>
    </source>
</evidence>
<gene>
    <name evidence="3" type="ORF">I2492_08325</name>
    <name evidence="2" type="ORF">I2493_08325</name>
</gene>
<protein>
    <submittedName>
        <fullName evidence="3">Uncharacterized protein</fullName>
    </submittedName>
</protein>
<keyword evidence="1" id="KW-0812">Transmembrane</keyword>
<dbReference type="Proteomes" id="UP000807542">
    <property type="component" value="Unassembled WGS sequence"/>
</dbReference>
<keyword evidence="1" id="KW-1133">Transmembrane helix</keyword>
<feature type="transmembrane region" description="Helical" evidence="1">
    <location>
        <begin position="9"/>
        <end position="28"/>
    </location>
</feature>
<evidence type="ECO:0000313" key="4">
    <source>
        <dbReference type="Proteomes" id="UP000807542"/>
    </source>
</evidence>
<accession>A0A9D7FT12</accession>